<accession>A0AAE6IVH1</accession>
<reference evidence="1 2" key="1">
    <citation type="submission" date="2019-08" db="EMBL/GenBank/DDBJ databases">
        <authorList>
            <person name="Kuhnert P."/>
        </authorList>
    </citation>
    <scope>NUCLEOTIDE SEQUENCE [LARGE SCALE GENOMIC DNA]</scope>
    <source>
        <strain evidence="1 2">B36.5</strain>
    </source>
</reference>
<protein>
    <submittedName>
        <fullName evidence="1">Uncharacterized protein</fullName>
    </submittedName>
</protein>
<organism evidence="1 2">
    <name type="scientific">Treponema phagedenis</name>
    <dbReference type="NCBI Taxonomy" id="162"/>
    <lineage>
        <taxon>Bacteria</taxon>
        <taxon>Pseudomonadati</taxon>
        <taxon>Spirochaetota</taxon>
        <taxon>Spirochaetia</taxon>
        <taxon>Spirochaetales</taxon>
        <taxon>Treponemataceae</taxon>
        <taxon>Treponema</taxon>
    </lineage>
</organism>
<evidence type="ECO:0000313" key="1">
    <source>
        <dbReference type="EMBL" id="QEJ98978.1"/>
    </source>
</evidence>
<gene>
    <name evidence="1" type="ORF">FUT82_13930</name>
</gene>
<proteinExistence type="predicted"/>
<dbReference type="EMBL" id="CP042817">
    <property type="protein sequence ID" value="QEJ98978.1"/>
    <property type="molecule type" value="Genomic_DNA"/>
</dbReference>
<dbReference type="Proteomes" id="UP000323594">
    <property type="component" value="Chromosome"/>
</dbReference>
<sequence length="76" mass="8916">MRNSKRCLKASTLFCKIKAFKLVGKPKVEIPRVRRCAVSDSFYDRSFKTCALFCKFSTNYTKYTITRVINKTLHKQ</sequence>
<evidence type="ECO:0000313" key="2">
    <source>
        <dbReference type="Proteomes" id="UP000323594"/>
    </source>
</evidence>
<dbReference type="AlphaFoldDB" id="A0AAE6IVH1"/>
<name>A0AAE6IVH1_TREPH</name>